<sequence length="72" mass="8574">MNEEISLPLLLLVAVILISQSVFLFLHARKRGHHYWLWGLIGLIQAPMPLLVYFIFVEKSWRKNKGDKEWRN</sequence>
<gene>
    <name evidence="2" type="ORF">FZD47_21270</name>
</gene>
<feature type="transmembrane region" description="Helical" evidence="1">
    <location>
        <begin position="35"/>
        <end position="56"/>
    </location>
</feature>
<organism evidence="2 3">
    <name type="scientific">Bacillus infantis</name>
    <dbReference type="NCBI Taxonomy" id="324767"/>
    <lineage>
        <taxon>Bacteria</taxon>
        <taxon>Bacillati</taxon>
        <taxon>Bacillota</taxon>
        <taxon>Bacilli</taxon>
        <taxon>Bacillales</taxon>
        <taxon>Bacillaceae</taxon>
        <taxon>Bacillus</taxon>
    </lineage>
</organism>
<dbReference type="AlphaFoldDB" id="A0A5D4SAT0"/>
<evidence type="ECO:0000256" key="1">
    <source>
        <dbReference type="SAM" id="Phobius"/>
    </source>
</evidence>
<feature type="transmembrane region" description="Helical" evidence="1">
    <location>
        <begin position="6"/>
        <end position="28"/>
    </location>
</feature>
<accession>A0A5D4SAT0</accession>
<evidence type="ECO:0000313" key="3">
    <source>
        <dbReference type="Proteomes" id="UP000323732"/>
    </source>
</evidence>
<keyword evidence="1" id="KW-1133">Transmembrane helix</keyword>
<comment type="caution">
    <text evidence="2">The sequence shown here is derived from an EMBL/GenBank/DDBJ whole genome shotgun (WGS) entry which is preliminary data.</text>
</comment>
<protein>
    <submittedName>
        <fullName evidence="2">Sigma-Y antisigma factor component</fullName>
    </submittedName>
</protein>
<dbReference type="GeneID" id="97348509"/>
<keyword evidence="1" id="KW-0812">Transmembrane</keyword>
<evidence type="ECO:0000313" key="2">
    <source>
        <dbReference type="EMBL" id="TYS60340.1"/>
    </source>
</evidence>
<reference evidence="2 3" key="1">
    <citation type="submission" date="2019-08" db="EMBL/GenBank/DDBJ databases">
        <title>Bacillus genomes from the desert of Cuatro Cienegas, Coahuila.</title>
        <authorList>
            <person name="Olmedo-Alvarez G."/>
        </authorList>
    </citation>
    <scope>NUCLEOTIDE SEQUENCE [LARGE SCALE GENOMIC DNA]</scope>
    <source>
        <strain evidence="2 3">CH37_1T</strain>
    </source>
</reference>
<keyword evidence="1" id="KW-0472">Membrane</keyword>
<name>A0A5D4SAT0_9BACI</name>
<proteinExistence type="predicted"/>
<dbReference type="EMBL" id="VTES01000007">
    <property type="protein sequence ID" value="TYS60340.1"/>
    <property type="molecule type" value="Genomic_DNA"/>
</dbReference>
<dbReference type="RefSeq" id="WP_009795139.1">
    <property type="nucleotide sequence ID" value="NZ_CP160000.1"/>
</dbReference>
<dbReference type="Proteomes" id="UP000323732">
    <property type="component" value="Unassembled WGS sequence"/>
</dbReference>